<feature type="domain" description="DUF4209" evidence="1">
    <location>
        <begin position="15"/>
        <end position="53"/>
    </location>
</feature>
<comment type="caution">
    <text evidence="2">The sequence shown here is derived from an EMBL/GenBank/DDBJ whole genome shotgun (WGS) entry which is preliminary data.</text>
</comment>
<dbReference type="InterPro" id="IPR025209">
    <property type="entry name" value="DUF4209"/>
</dbReference>
<protein>
    <submittedName>
        <fullName evidence="2">DUF4209 domain-containing protein</fullName>
    </submittedName>
</protein>
<sequence>MLVDVLALQILTIVTLWRYLWNLLSNPTGLNLRNMILHGLTPRAERTHAAILIHAACFLRFLRVTQVGEQER</sequence>
<dbReference type="EMBL" id="DSIY01000036">
    <property type="protein sequence ID" value="HEG90133.1"/>
    <property type="molecule type" value="Genomic_DNA"/>
</dbReference>
<dbReference type="Pfam" id="PF13910">
    <property type="entry name" value="DUF4209"/>
    <property type="match status" value="1"/>
</dbReference>
<evidence type="ECO:0000259" key="1">
    <source>
        <dbReference type="Pfam" id="PF13910"/>
    </source>
</evidence>
<name>A0A831T979_9BACT</name>
<accession>A0A831T979</accession>
<dbReference type="AlphaFoldDB" id="A0A831T979"/>
<gene>
    <name evidence="2" type="ORF">ENP34_01605</name>
</gene>
<organism evidence="2">
    <name type="scientific">Thermorudis peleae</name>
    <dbReference type="NCBI Taxonomy" id="1382356"/>
    <lineage>
        <taxon>Bacteria</taxon>
        <taxon>Pseudomonadati</taxon>
        <taxon>Thermomicrobiota</taxon>
        <taxon>Thermomicrobia</taxon>
        <taxon>Thermomicrobia incertae sedis</taxon>
        <taxon>Thermorudis</taxon>
    </lineage>
</organism>
<evidence type="ECO:0000313" key="2">
    <source>
        <dbReference type="EMBL" id="HEG90133.1"/>
    </source>
</evidence>
<proteinExistence type="predicted"/>
<reference evidence="2" key="1">
    <citation type="journal article" date="2020" name="mSystems">
        <title>Genome- and Community-Level Interaction Insights into Carbon Utilization and Element Cycling Functions of Hydrothermarchaeota in Hydrothermal Sediment.</title>
        <authorList>
            <person name="Zhou Z."/>
            <person name="Liu Y."/>
            <person name="Xu W."/>
            <person name="Pan J."/>
            <person name="Luo Z.H."/>
            <person name="Li M."/>
        </authorList>
    </citation>
    <scope>NUCLEOTIDE SEQUENCE [LARGE SCALE GENOMIC DNA]</scope>
    <source>
        <strain evidence="2">SpSt-210</strain>
    </source>
</reference>